<evidence type="ECO:0000256" key="4">
    <source>
        <dbReference type="RuleBase" id="RU003345"/>
    </source>
</evidence>
<accession>A0A9X0LC23</accession>
<dbReference type="InterPro" id="IPR029510">
    <property type="entry name" value="Ald_DH_CS_GLU"/>
</dbReference>
<dbReference type="PROSITE" id="PS00070">
    <property type="entry name" value="ALDEHYDE_DEHYDR_CYS"/>
    <property type="match status" value="1"/>
</dbReference>
<dbReference type="InterPro" id="IPR016161">
    <property type="entry name" value="Ald_DH/histidinol_DH"/>
</dbReference>
<dbReference type="RefSeq" id="WP_013733883.1">
    <property type="nucleotide sequence ID" value="NZ_LMWI01000002.1"/>
</dbReference>
<dbReference type="SUPFAM" id="SSF53720">
    <property type="entry name" value="ALDH-like"/>
    <property type="match status" value="1"/>
</dbReference>
<comment type="similarity">
    <text evidence="1 4">Belongs to the aldehyde dehydrogenase family.</text>
</comment>
<dbReference type="GO" id="GO:0016620">
    <property type="term" value="F:oxidoreductase activity, acting on the aldehyde or oxo group of donors, NAD or NADP as acceptor"/>
    <property type="evidence" value="ECO:0007669"/>
    <property type="project" value="InterPro"/>
</dbReference>
<dbReference type="PROSITE" id="PS00687">
    <property type="entry name" value="ALDEHYDE_DEHYDR_GLU"/>
    <property type="match status" value="1"/>
</dbReference>
<dbReference type="InterPro" id="IPR016162">
    <property type="entry name" value="Ald_DH_N"/>
</dbReference>
<protein>
    <submittedName>
        <fullName evidence="6">Aldehyde dehydrogenase</fullName>
    </submittedName>
</protein>
<dbReference type="PANTHER" id="PTHR11699">
    <property type="entry name" value="ALDEHYDE DEHYDROGENASE-RELATED"/>
    <property type="match status" value="1"/>
</dbReference>
<gene>
    <name evidence="6" type="ORF">ADL17_15845</name>
</gene>
<dbReference type="Pfam" id="PF00171">
    <property type="entry name" value="Aldedh"/>
    <property type="match status" value="1"/>
</dbReference>
<feature type="active site" evidence="3">
    <location>
        <position position="227"/>
    </location>
</feature>
<dbReference type="InterPro" id="IPR016163">
    <property type="entry name" value="Ald_DH_C"/>
</dbReference>
<feature type="domain" description="Aldehyde dehydrogenase" evidence="5">
    <location>
        <begin position="2"/>
        <end position="453"/>
    </location>
</feature>
<evidence type="ECO:0000256" key="3">
    <source>
        <dbReference type="PROSITE-ProRule" id="PRU10007"/>
    </source>
</evidence>
<evidence type="ECO:0000256" key="1">
    <source>
        <dbReference type="ARBA" id="ARBA00009986"/>
    </source>
</evidence>
<dbReference type="InterPro" id="IPR016160">
    <property type="entry name" value="Ald_DH_CS_CYS"/>
</dbReference>
<keyword evidence="7" id="KW-1185">Reference proteome</keyword>
<reference evidence="6 7" key="1">
    <citation type="submission" date="2015-10" db="EMBL/GenBank/DDBJ databases">
        <authorList>
            <person name="Ju K.-S."/>
            <person name="Doroghazi J.R."/>
            <person name="Metcalf W.W."/>
        </authorList>
    </citation>
    <scope>NUCLEOTIDE SEQUENCE [LARGE SCALE GENOMIC DNA]</scope>
    <source>
        <strain evidence="6 7">NRRL B-24793</strain>
    </source>
</reference>
<name>A0A9X0LC23_9ACTN</name>
<dbReference type="Gene3D" id="3.40.309.10">
    <property type="entry name" value="Aldehyde Dehydrogenase, Chain A, domain 2"/>
    <property type="match status" value="1"/>
</dbReference>
<sequence length="474" mass="50345">MVDVVSPIDAQVLARVAPTAPADVDAAVRAARAAQPAWARRTGSERARVLHAIADLIEARVEDLAETETRNTGKILSDTRREVRRAAGSFRYYAGWAEQVRGETIPVGPEYHTYTVPEPHGVVAGVIPWNVPFFFAAKKIAPALAFGNACLLKPAEETPLTALRLGELLAEAGIPQGLVQVLPGGRETGAALVSHPGVDLIVFTGHHDTGKAIARAAAANLTPIALELGGKSPQVVFPDADLDRAVDAVVLGVFASCGQMCIAGSRLVLHESIYDEVLDRVAARVRTLQVGDPFDERTDLGPQITAAQRDKTVAFIAETRNAGRLVAQAALPDDERLRDGFYVPPTVFDRLDEGARVLREEVFGPVLAVSSFRDDAEALRLADDTQFGLAAGVWTADIARAHRFAGQVRAGTVWINTYRVLSDLVPFGGVGLSGYGRENGTEAARLYLRPKSVWTSLAGGIPQGYGMGGAGAAG</sequence>
<dbReference type="Gene3D" id="3.40.605.10">
    <property type="entry name" value="Aldehyde Dehydrogenase, Chain A, domain 1"/>
    <property type="match status" value="1"/>
</dbReference>
<evidence type="ECO:0000313" key="7">
    <source>
        <dbReference type="Proteomes" id="UP000053246"/>
    </source>
</evidence>
<dbReference type="InterPro" id="IPR015590">
    <property type="entry name" value="Aldehyde_DH_dom"/>
</dbReference>
<keyword evidence="2 4" id="KW-0560">Oxidoreductase</keyword>
<evidence type="ECO:0000313" key="6">
    <source>
        <dbReference type="EMBL" id="KUJ44634.1"/>
    </source>
</evidence>
<comment type="caution">
    <text evidence="6">The sequence shown here is derived from an EMBL/GenBank/DDBJ whole genome shotgun (WGS) entry which is preliminary data.</text>
</comment>
<evidence type="ECO:0000256" key="2">
    <source>
        <dbReference type="ARBA" id="ARBA00023002"/>
    </source>
</evidence>
<dbReference type="Proteomes" id="UP000053246">
    <property type="component" value="Unassembled WGS sequence"/>
</dbReference>
<dbReference type="FunFam" id="3.40.605.10:FF:000007">
    <property type="entry name" value="NAD/NADP-dependent betaine aldehyde dehydrogenase"/>
    <property type="match status" value="1"/>
</dbReference>
<dbReference type="EMBL" id="LMWI01000002">
    <property type="protein sequence ID" value="KUJ44634.1"/>
    <property type="molecule type" value="Genomic_DNA"/>
</dbReference>
<proteinExistence type="inferred from homology"/>
<evidence type="ECO:0000259" key="5">
    <source>
        <dbReference type="Pfam" id="PF00171"/>
    </source>
</evidence>
<dbReference type="OMA" id="ARIMTCE"/>
<dbReference type="FunFam" id="3.40.309.10:FF:000012">
    <property type="entry name" value="Betaine aldehyde dehydrogenase"/>
    <property type="match status" value="1"/>
</dbReference>
<dbReference type="AlphaFoldDB" id="A0A9X0LC23"/>
<organism evidence="6 7">
    <name type="scientific">Micromonospora maris</name>
    <dbReference type="NCBI Taxonomy" id="1003110"/>
    <lineage>
        <taxon>Bacteria</taxon>
        <taxon>Bacillati</taxon>
        <taxon>Actinomycetota</taxon>
        <taxon>Actinomycetes</taxon>
        <taxon>Micromonosporales</taxon>
        <taxon>Micromonosporaceae</taxon>
        <taxon>Micromonospora</taxon>
    </lineage>
</organism>